<organism evidence="2 3">
    <name type="scientific">Laccaria amethystina LaAM-08-1</name>
    <dbReference type="NCBI Taxonomy" id="1095629"/>
    <lineage>
        <taxon>Eukaryota</taxon>
        <taxon>Fungi</taxon>
        <taxon>Dikarya</taxon>
        <taxon>Basidiomycota</taxon>
        <taxon>Agaricomycotina</taxon>
        <taxon>Agaricomycetes</taxon>
        <taxon>Agaricomycetidae</taxon>
        <taxon>Agaricales</taxon>
        <taxon>Agaricineae</taxon>
        <taxon>Hydnangiaceae</taxon>
        <taxon>Laccaria</taxon>
    </lineage>
</organism>
<keyword evidence="3" id="KW-1185">Reference proteome</keyword>
<dbReference type="AlphaFoldDB" id="A0A0C9XR81"/>
<accession>A0A0C9XR81</accession>
<feature type="region of interest" description="Disordered" evidence="1">
    <location>
        <begin position="115"/>
        <end position="145"/>
    </location>
</feature>
<sequence length="145" mass="15987">MEDMEEELRAAVEKSEAVQASVVELVQDSAALLPVLGAVEAQNAEFHEHLKVFQSAGLWMKALLDAVAKDPEQGEVFMREVREESELLVLWVLVLPRPVVSSVVVAKVEASLDQFGEGGDLRGYKRPEESTGEGSEDRRKQVRVG</sequence>
<dbReference type="HOGENOM" id="CLU_159030_0_0_1"/>
<reference evidence="2 3" key="1">
    <citation type="submission" date="2014-04" db="EMBL/GenBank/DDBJ databases">
        <authorList>
            <consortium name="DOE Joint Genome Institute"/>
            <person name="Kuo A."/>
            <person name="Kohler A."/>
            <person name="Nagy L.G."/>
            <person name="Floudas D."/>
            <person name="Copeland A."/>
            <person name="Barry K.W."/>
            <person name="Cichocki N."/>
            <person name="Veneault-Fourrey C."/>
            <person name="LaButti K."/>
            <person name="Lindquist E.A."/>
            <person name="Lipzen A."/>
            <person name="Lundell T."/>
            <person name="Morin E."/>
            <person name="Murat C."/>
            <person name="Sun H."/>
            <person name="Tunlid A."/>
            <person name="Henrissat B."/>
            <person name="Grigoriev I.V."/>
            <person name="Hibbett D.S."/>
            <person name="Martin F."/>
            <person name="Nordberg H.P."/>
            <person name="Cantor M.N."/>
            <person name="Hua S.X."/>
        </authorList>
    </citation>
    <scope>NUCLEOTIDE SEQUENCE [LARGE SCALE GENOMIC DNA]</scope>
    <source>
        <strain evidence="2 3">LaAM-08-1</strain>
    </source>
</reference>
<dbReference type="Proteomes" id="UP000054477">
    <property type="component" value="Unassembled WGS sequence"/>
</dbReference>
<evidence type="ECO:0000313" key="3">
    <source>
        <dbReference type="Proteomes" id="UP000054477"/>
    </source>
</evidence>
<dbReference type="EMBL" id="KN838572">
    <property type="protein sequence ID" value="KIK04184.1"/>
    <property type="molecule type" value="Genomic_DNA"/>
</dbReference>
<name>A0A0C9XR81_9AGAR</name>
<reference evidence="3" key="2">
    <citation type="submission" date="2015-01" db="EMBL/GenBank/DDBJ databases">
        <title>Evolutionary Origins and Diversification of the Mycorrhizal Mutualists.</title>
        <authorList>
            <consortium name="DOE Joint Genome Institute"/>
            <consortium name="Mycorrhizal Genomics Consortium"/>
            <person name="Kohler A."/>
            <person name="Kuo A."/>
            <person name="Nagy L.G."/>
            <person name="Floudas D."/>
            <person name="Copeland A."/>
            <person name="Barry K.W."/>
            <person name="Cichocki N."/>
            <person name="Veneault-Fourrey C."/>
            <person name="LaButti K."/>
            <person name="Lindquist E.A."/>
            <person name="Lipzen A."/>
            <person name="Lundell T."/>
            <person name="Morin E."/>
            <person name="Murat C."/>
            <person name="Riley R."/>
            <person name="Ohm R."/>
            <person name="Sun H."/>
            <person name="Tunlid A."/>
            <person name="Henrissat B."/>
            <person name="Grigoriev I.V."/>
            <person name="Hibbett D.S."/>
            <person name="Martin F."/>
        </authorList>
    </citation>
    <scope>NUCLEOTIDE SEQUENCE [LARGE SCALE GENOMIC DNA]</scope>
    <source>
        <strain evidence="3">LaAM-08-1</strain>
    </source>
</reference>
<evidence type="ECO:0000313" key="2">
    <source>
        <dbReference type="EMBL" id="KIK04184.1"/>
    </source>
</evidence>
<feature type="compositionally biased region" description="Basic and acidic residues" evidence="1">
    <location>
        <begin position="119"/>
        <end position="139"/>
    </location>
</feature>
<evidence type="ECO:0000256" key="1">
    <source>
        <dbReference type="SAM" id="MobiDB-lite"/>
    </source>
</evidence>
<gene>
    <name evidence="2" type="ORF">K443DRAFT_121114</name>
</gene>
<proteinExistence type="predicted"/>
<protein>
    <submittedName>
        <fullName evidence="2">Unplaced genomic scaffold K443scaffold_37, whole genome shotgun sequence</fullName>
    </submittedName>
</protein>